<dbReference type="AlphaFoldDB" id="A0A848GTP4"/>
<evidence type="ECO:0000259" key="1">
    <source>
        <dbReference type="Pfam" id="PF13304"/>
    </source>
</evidence>
<dbReference type="GO" id="GO:0005524">
    <property type="term" value="F:ATP binding"/>
    <property type="evidence" value="ECO:0007669"/>
    <property type="project" value="UniProtKB-KW"/>
</dbReference>
<protein>
    <submittedName>
        <fullName evidence="2">ATP-binding protein</fullName>
    </submittedName>
</protein>
<name>A0A848GTP4_9BACT</name>
<dbReference type="InterPro" id="IPR027417">
    <property type="entry name" value="P-loop_NTPase"/>
</dbReference>
<dbReference type="Pfam" id="PF13304">
    <property type="entry name" value="AAA_21"/>
    <property type="match status" value="1"/>
</dbReference>
<reference evidence="2 3" key="1">
    <citation type="submission" date="2020-04" db="EMBL/GenBank/DDBJ databases">
        <title>Chitinophaga sp. G-6-1-13 sp. nov., isolated from soil.</title>
        <authorList>
            <person name="Dahal R.H."/>
            <person name="Chaudhary D.K."/>
        </authorList>
    </citation>
    <scope>NUCLEOTIDE SEQUENCE [LARGE SCALE GENOMIC DNA]</scope>
    <source>
        <strain evidence="2 3">G-6-1-13</strain>
    </source>
</reference>
<evidence type="ECO:0000313" key="2">
    <source>
        <dbReference type="EMBL" id="NML40719.1"/>
    </source>
</evidence>
<dbReference type="GO" id="GO:0016887">
    <property type="term" value="F:ATP hydrolysis activity"/>
    <property type="evidence" value="ECO:0007669"/>
    <property type="project" value="InterPro"/>
</dbReference>
<dbReference type="Gene3D" id="3.40.50.300">
    <property type="entry name" value="P-loop containing nucleotide triphosphate hydrolases"/>
    <property type="match status" value="1"/>
</dbReference>
<proteinExistence type="predicted"/>
<comment type="caution">
    <text evidence="2">The sequence shown here is derived from an EMBL/GenBank/DDBJ whole genome shotgun (WGS) entry which is preliminary data.</text>
</comment>
<dbReference type="PANTHER" id="PTHR40396:SF1">
    <property type="entry name" value="ATPASE AAA-TYPE CORE DOMAIN-CONTAINING PROTEIN"/>
    <property type="match status" value="1"/>
</dbReference>
<dbReference type="RefSeq" id="WP_169227802.1">
    <property type="nucleotide sequence ID" value="NZ_JABBGC010000003.1"/>
</dbReference>
<dbReference type="Proteomes" id="UP000583266">
    <property type="component" value="Unassembled WGS sequence"/>
</dbReference>
<sequence>MLIEFKFRNLLSFKDEVSFLMTPIKSFKELVRNNIIKTNKEIDLLKVAAIYGANGSGKSNFIKAYSFFIDVIYSSFRDSLNQESERRIRNNHFRLNTASDKENTMFEVSFLHKQYIYRYGYELFGNTIKKEWLYRKLDREIQLFNREDQIFTINQESFREGSKYEEVNENVLLLSHLAQYNQPVTKEVLAWFQNTAAIDGINENHYSHYTANLLRENSSFKEWATVALKYLEIANIEAGEKDGEIITYHRKYDENNLIVEAVPFKTRIESDGTRKLIHILGPLYYTLRYGGVLFIDEFDCKLHPNLSKKLLSLFQKYNKRNAQFIFSAQDTNLLDRKLLRRDQIWFTNKDQFGASSIYSLSDFNAKTVRNTSDFAKKYLDNTFGAADTLEITDKLTDLLYGE</sequence>
<keyword evidence="3" id="KW-1185">Reference proteome</keyword>
<feature type="domain" description="ATPase AAA-type core" evidence="1">
    <location>
        <begin position="47"/>
        <end position="335"/>
    </location>
</feature>
<dbReference type="InterPro" id="IPR003959">
    <property type="entry name" value="ATPase_AAA_core"/>
</dbReference>
<dbReference type="PANTHER" id="PTHR40396">
    <property type="entry name" value="ATPASE-LIKE PROTEIN"/>
    <property type="match status" value="1"/>
</dbReference>
<evidence type="ECO:0000313" key="3">
    <source>
        <dbReference type="Proteomes" id="UP000583266"/>
    </source>
</evidence>
<gene>
    <name evidence="2" type="ORF">HHL17_26210</name>
</gene>
<keyword evidence="2" id="KW-0067">ATP-binding</keyword>
<dbReference type="EMBL" id="JABBGC010000003">
    <property type="protein sequence ID" value="NML40719.1"/>
    <property type="molecule type" value="Genomic_DNA"/>
</dbReference>
<accession>A0A848GTP4</accession>
<organism evidence="2 3">
    <name type="scientific">Chitinophaga fulva</name>
    <dbReference type="NCBI Taxonomy" id="2728842"/>
    <lineage>
        <taxon>Bacteria</taxon>
        <taxon>Pseudomonadati</taxon>
        <taxon>Bacteroidota</taxon>
        <taxon>Chitinophagia</taxon>
        <taxon>Chitinophagales</taxon>
        <taxon>Chitinophagaceae</taxon>
        <taxon>Chitinophaga</taxon>
    </lineage>
</organism>
<keyword evidence="2" id="KW-0547">Nucleotide-binding</keyword>
<dbReference type="SUPFAM" id="SSF52540">
    <property type="entry name" value="P-loop containing nucleoside triphosphate hydrolases"/>
    <property type="match status" value="1"/>
</dbReference>